<comment type="catalytic activity">
    <reaction evidence="1">
        <text>Hydrolysis of terminal, non-reducing beta-D-glucosyl residues with release of beta-D-glucose.</text>
        <dbReference type="EC" id="3.2.1.21"/>
    </reaction>
</comment>
<accession>A0ABC8M4X6</accession>
<comment type="similarity">
    <text evidence="2">Belongs to the glycosyl hydrolase 3 family.</text>
</comment>
<gene>
    <name evidence="7" type="ORF">ERUC_LOCUS43286</name>
</gene>
<evidence type="ECO:0000256" key="3">
    <source>
        <dbReference type="ARBA" id="ARBA00012744"/>
    </source>
</evidence>
<sequence length="64" mass="7185">MQPYVSIIDALRVADVLFGDFGFTGKLPTAWFKSVKQLSMNVGYLHYDTLNPFGLGLTTKPYKL</sequence>
<comment type="caution">
    <text evidence="7">The sequence shown here is derived from an EMBL/GenBank/DDBJ whole genome shotgun (WGS) entry which is preliminary data.</text>
</comment>
<protein>
    <recommendedName>
        <fullName evidence="3">beta-glucosidase</fullName>
        <ecNumber evidence="3">3.2.1.21</ecNumber>
    </recommendedName>
</protein>
<dbReference type="InterPro" id="IPR036881">
    <property type="entry name" value="Glyco_hydro_3_C_sf"/>
</dbReference>
<dbReference type="PANTHER" id="PTHR30620:SF16">
    <property type="entry name" value="LYSOSOMAL BETA GLUCOSIDASE"/>
    <property type="match status" value="1"/>
</dbReference>
<evidence type="ECO:0000256" key="2">
    <source>
        <dbReference type="ARBA" id="ARBA00005336"/>
    </source>
</evidence>
<proteinExistence type="inferred from homology"/>
<dbReference type="Gene3D" id="3.40.50.1700">
    <property type="entry name" value="Glycoside hydrolase family 3 C-terminal domain"/>
    <property type="match status" value="1"/>
</dbReference>
<name>A0ABC8M4X6_ERUVS</name>
<organism evidence="7 8">
    <name type="scientific">Eruca vesicaria subsp. sativa</name>
    <name type="common">Garden rocket</name>
    <name type="synonym">Eruca sativa</name>
    <dbReference type="NCBI Taxonomy" id="29727"/>
    <lineage>
        <taxon>Eukaryota</taxon>
        <taxon>Viridiplantae</taxon>
        <taxon>Streptophyta</taxon>
        <taxon>Embryophyta</taxon>
        <taxon>Tracheophyta</taxon>
        <taxon>Spermatophyta</taxon>
        <taxon>Magnoliopsida</taxon>
        <taxon>eudicotyledons</taxon>
        <taxon>Gunneridae</taxon>
        <taxon>Pentapetalae</taxon>
        <taxon>rosids</taxon>
        <taxon>malvids</taxon>
        <taxon>Brassicales</taxon>
        <taxon>Brassicaceae</taxon>
        <taxon>Brassiceae</taxon>
        <taxon>Eruca</taxon>
    </lineage>
</organism>
<dbReference type="SUPFAM" id="SSF52279">
    <property type="entry name" value="Beta-D-glucan exohydrolase, C-terminal domain"/>
    <property type="match status" value="1"/>
</dbReference>
<dbReference type="InterPro" id="IPR051915">
    <property type="entry name" value="Cellulose_Degrad_GH3"/>
</dbReference>
<evidence type="ECO:0000256" key="1">
    <source>
        <dbReference type="ARBA" id="ARBA00000448"/>
    </source>
</evidence>
<evidence type="ECO:0000313" key="7">
    <source>
        <dbReference type="EMBL" id="CAH8390803.1"/>
    </source>
</evidence>
<keyword evidence="8" id="KW-1185">Reference proteome</keyword>
<evidence type="ECO:0000256" key="6">
    <source>
        <dbReference type="ARBA" id="ARBA00023295"/>
    </source>
</evidence>
<keyword evidence="6" id="KW-0326">Glycosidase</keyword>
<dbReference type="EMBL" id="CAKOAT010919598">
    <property type="protein sequence ID" value="CAH8390803.1"/>
    <property type="molecule type" value="Genomic_DNA"/>
</dbReference>
<dbReference type="PANTHER" id="PTHR30620">
    <property type="entry name" value="PERIPLASMIC BETA-GLUCOSIDASE-RELATED"/>
    <property type="match status" value="1"/>
</dbReference>
<dbReference type="Proteomes" id="UP001642260">
    <property type="component" value="Unassembled WGS sequence"/>
</dbReference>
<reference evidence="7 8" key="1">
    <citation type="submission" date="2022-03" db="EMBL/GenBank/DDBJ databases">
        <authorList>
            <person name="Macdonald S."/>
            <person name="Ahmed S."/>
            <person name="Newling K."/>
        </authorList>
    </citation>
    <scope>NUCLEOTIDE SEQUENCE [LARGE SCALE GENOMIC DNA]</scope>
</reference>
<evidence type="ECO:0000256" key="5">
    <source>
        <dbReference type="ARBA" id="ARBA00022801"/>
    </source>
</evidence>
<keyword evidence="4" id="KW-0732">Signal</keyword>
<dbReference type="GO" id="GO:0008422">
    <property type="term" value="F:beta-glucosidase activity"/>
    <property type="evidence" value="ECO:0007669"/>
    <property type="project" value="UniProtKB-EC"/>
</dbReference>
<evidence type="ECO:0000256" key="4">
    <source>
        <dbReference type="ARBA" id="ARBA00022729"/>
    </source>
</evidence>
<dbReference type="EC" id="3.2.1.21" evidence="3"/>
<dbReference type="AlphaFoldDB" id="A0ABC8M4X6"/>
<evidence type="ECO:0000313" key="8">
    <source>
        <dbReference type="Proteomes" id="UP001642260"/>
    </source>
</evidence>
<keyword evidence="5" id="KW-0378">Hydrolase</keyword>